<dbReference type="AlphaFoldDB" id="A0AAD5LNZ1"/>
<sequence length="239" mass="25949">MGNACCCCCAWLCPAPETQPTKGSKSAKRTDSSCSSTCRTKLLQDDDDTWFEHDKTPLISSQHDADGDDTQVLHASGGCVVKKTVVMRSPKAVHFEDMERRTETRAGGAASTSPSSSARGLRAVDRDADSARHHHRRRQDEAEATPPRSPLAEPRSAESSSSSSDDFERVSVSPDAIAAEQQDRAAGEDRGDGDDERERAASSPRSPGRPSSDAGSPKKKKERYGRKNYRANSSRKKNL</sequence>
<keyword evidence="3" id="KW-1185">Reference proteome</keyword>
<feature type="compositionally biased region" description="Basic and acidic residues" evidence="1">
    <location>
        <begin position="93"/>
        <end position="104"/>
    </location>
</feature>
<feature type="compositionally biased region" description="Basic residues" evidence="1">
    <location>
        <begin position="217"/>
        <end position="239"/>
    </location>
</feature>
<evidence type="ECO:0000313" key="2">
    <source>
        <dbReference type="EMBL" id="KAJ0408023.1"/>
    </source>
</evidence>
<feature type="compositionally biased region" description="Low complexity" evidence="1">
    <location>
        <begin position="150"/>
        <end position="164"/>
    </location>
</feature>
<comment type="caution">
    <text evidence="2">The sequence shown here is derived from an EMBL/GenBank/DDBJ whole genome shotgun (WGS) entry which is preliminary data.</text>
</comment>
<gene>
    <name evidence="2" type="ORF">P43SY_000227</name>
</gene>
<evidence type="ECO:0000313" key="3">
    <source>
        <dbReference type="Proteomes" id="UP001209570"/>
    </source>
</evidence>
<name>A0AAD5LNZ1_PYTIN</name>
<feature type="region of interest" description="Disordered" evidence="1">
    <location>
        <begin position="92"/>
        <end position="239"/>
    </location>
</feature>
<dbReference type="EMBL" id="JAKCXM010000015">
    <property type="protein sequence ID" value="KAJ0408023.1"/>
    <property type="molecule type" value="Genomic_DNA"/>
</dbReference>
<feature type="compositionally biased region" description="Basic and acidic residues" evidence="1">
    <location>
        <begin position="181"/>
        <end position="200"/>
    </location>
</feature>
<organism evidence="2 3">
    <name type="scientific">Pythium insidiosum</name>
    <name type="common">Pythiosis disease agent</name>
    <dbReference type="NCBI Taxonomy" id="114742"/>
    <lineage>
        <taxon>Eukaryota</taxon>
        <taxon>Sar</taxon>
        <taxon>Stramenopiles</taxon>
        <taxon>Oomycota</taxon>
        <taxon>Peronosporomycetes</taxon>
        <taxon>Pythiales</taxon>
        <taxon>Pythiaceae</taxon>
        <taxon>Pythium</taxon>
    </lineage>
</organism>
<feature type="compositionally biased region" description="Basic and acidic residues" evidence="1">
    <location>
        <begin position="122"/>
        <end position="131"/>
    </location>
</feature>
<protein>
    <submittedName>
        <fullName evidence="2">Uncharacterized protein</fullName>
    </submittedName>
</protein>
<feature type="compositionally biased region" description="Low complexity" evidence="1">
    <location>
        <begin position="201"/>
        <end position="215"/>
    </location>
</feature>
<evidence type="ECO:0000256" key="1">
    <source>
        <dbReference type="SAM" id="MobiDB-lite"/>
    </source>
</evidence>
<accession>A0AAD5LNZ1</accession>
<proteinExistence type="predicted"/>
<dbReference type="Proteomes" id="UP001209570">
    <property type="component" value="Unassembled WGS sequence"/>
</dbReference>
<feature type="compositionally biased region" description="Low complexity" evidence="1">
    <location>
        <begin position="105"/>
        <end position="120"/>
    </location>
</feature>
<reference evidence="2" key="1">
    <citation type="submission" date="2021-12" db="EMBL/GenBank/DDBJ databases">
        <title>Prjna785345.</title>
        <authorList>
            <person name="Rujirawat T."/>
            <person name="Krajaejun T."/>
        </authorList>
    </citation>
    <scope>NUCLEOTIDE SEQUENCE</scope>
    <source>
        <strain evidence="2">Pi057C3</strain>
    </source>
</reference>